<proteinExistence type="predicted"/>
<evidence type="ECO:0000313" key="2">
    <source>
        <dbReference type="Proteomes" id="UP000297245"/>
    </source>
</evidence>
<evidence type="ECO:0000313" key="1">
    <source>
        <dbReference type="EMBL" id="THU86678.1"/>
    </source>
</evidence>
<name>A0A4S8LE51_DENBC</name>
<dbReference type="OrthoDB" id="2989668at2759"/>
<accession>A0A4S8LE51</accession>
<dbReference type="Proteomes" id="UP000297245">
    <property type="component" value="Unassembled WGS sequence"/>
</dbReference>
<reference evidence="1 2" key="1">
    <citation type="journal article" date="2019" name="Nat. Ecol. Evol.">
        <title>Megaphylogeny resolves global patterns of mushroom evolution.</title>
        <authorList>
            <person name="Varga T."/>
            <person name="Krizsan K."/>
            <person name="Foldi C."/>
            <person name="Dima B."/>
            <person name="Sanchez-Garcia M."/>
            <person name="Sanchez-Ramirez S."/>
            <person name="Szollosi G.J."/>
            <person name="Szarkandi J.G."/>
            <person name="Papp V."/>
            <person name="Albert L."/>
            <person name="Andreopoulos W."/>
            <person name="Angelini C."/>
            <person name="Antonin V."/>
            <person name="Barry K.W."/>
            <person name="Bougher N.L."/>
            <person name="Buchanan P."/>
            <person name="Buyck B."/>
            <person name="Bense V."/>
            <person name="Catcheside P."/>
            <person name="Chovatia M."/>
            <person name="Cooper J."/>
            <person name="Damon W."/>
            <person name="Desjardin D."/>
            <person name="Finy P."/>
            <person name="Geml J."/>
            <person name="Haridas S."/>
            <person name="Hughes K."/>
            <person name="Justo A."/>
            <person name="Karasinski D."/>
            <person name="Kautmanova I."/>
            <person name="Kiss B."/>
            <person name="Kocsube S."/>
            <person name="Kotiranta H."/>
            <person name="LaButti K.M."/>
            <person name="Lechner B.E."/>
            <person name="Liimatainen K."/>
            <person name="Lipzen A."/>
            <person name="Lukacs Z."/>
            <person name="Mihaltcheva S."/>
            <person name="Morgado L.N."/>
            <person name="Niskanen T."/>
            <person name="Noordeloos M.E."/>
            <person name="Ohm R.A."/>
            <person name="Ortiz-Santana B."/>
            <person name="Ovrebo C."/>
            <person name="Racz N."/>
            <person name="Riley R."/>
            <person name="Savchenko A."/>
            <person name="Shiryaev A."/>
            <person name="Soop K."/>
            <person name="Spirin V."/>
            <person name="Szebenyi C."/>
            <person name="Tomsovsky M."/>
            <person name="Tulloss R.E."/>
            <person name="Uehling J."/>
            <person name="Grigoriev I.V."/>
            <person name="Vagvolgyi C."/>
            <person name="Papp T."/>
            <person name="Martin F.M."/>
            <person name="Miettinen O."/>
            <person name="Hibbett D.S."/>
            <person name="Nagy L.G."/>
        </authorList>
    </citation>
    <scope>NUCLEOTIDE SEQUENCE [LARGE SCALE GENOMIC DNA]</scope>
    <source>
        <strain evidence="1 2">CBS 962.96</strain>
    </source>
</reference>
<gene>
    <name evidence="1" type="ORF">K435DRAFT_683187</name>
</gene>
<sequence length="253" mass="28794">MNASPPILLRFNEIVGLFDEPLHTSCRKFHFPYEPPNDKDPLSHYGVLSDGTFPNLSLEETDILRDVVIRWETRHTACPFGTRYDTIKAYATFFSENYYDHSSLTQIVPRPMSRYSSTCWSVRADTLMAVGHMSLGIVQILETLSGFWDPSMGSAFVLDPRFKFLQILEEHHDPSVSLLALQALQTRTSIAVKRINAYLRYLQMRYAPGEIDDSEAVESLYSTVSSERAIFGQESGEEELGKLLARPQYKLAI</sequence>
<keyword evidence="2" id="KW-1185">Reference proteome</keyword>
<protein>
    <submittedName>
        <fullName evidence="1">Uncharacterized protein</fullName>
    </submittedName>
</protein>
<feature type="non-terminal residue" evidence="1">
    <location>
        <position position="253"/>
    </location>
</feature>
<dbReference type="AlphaFoldDB" id="A0A4S8LE51"/>
<organism evidence="1 2">
    <name type="scientific">Dendrothele bispora (strain CBS 962.96)</name>
    <dbReference type="NCBI Taxonomy" id="1314807"/>
    <lineage>
        <taxon>Eukaryota</taxon>
        <taxon>Fungi</taxon>
        <taxon>Dikarya</taxon>
        <taxon>Basidiomycota</taxon>
        <taxon>Agaricomycotina</taxon>
        <taxon>Agaricomycetes</taxon>
        <taxon>Agaricomycetidae</taxon>
        <taxon>Agaricales</taxon>
        <taxon>Agaricales incertae sedis</taxon>
        <taxon>Dendrothele</taxon>
    </lineage>
</organism>
<dbReference type="EMBL" id="ML179486">
    <property type="protein sequence ID" value="THU86678.1"/>
    <property type="molecule type" value="Genomic_DNA"/>
</dbReference>